<dbReference type="GO" id="GO:0016020">
    <property type="term" value="C:membrane"/>
    <property type="evidence" value="ECO:0007669"/>
    <property type="project" value="GOC"/>
</dbReference>
<dbReference type="SUPFAM" id="SSF51161">
    <property type="entry name" value="Trimeric LpxA-like enzymes"/>
    <property type="match status" value="1"/>
</dbReference>
<dbReference type="EMBL" id="CP036274">
    <property type="protein sequence ID" value="QDU30716.1"/>
    <property type="molecule type" value="Genomic_DNA"/>
</dbReference>
<dbReference type="PANTHER" id="PTHR43480:SF1">
    <property type="entry name" value="ACYL-[ACYL-CARRIER-PROTEIN]--UDP-N-ACETYLGLUCOSAMINE O-ACYLTRANSFERASE, MITOCHONDRIAL-RELATED"/>
    <property type="match status" value="1"/>
</dbReference>
<dbReference type="InterPro" id="IPR029098">
    <property type="entry name" value="Acetyltransf_C"/>
</dbReference>
<organism evidence="7 8">
    <name type="scientific">Anatilimnocola aggregata</name>
    <dbReference type="NCBI Taxonomy" id="2528021"/>
    <lineage>
        <taxon>Bacteria</taxon>
        <taxon>Pseudomonadati</taxon>
        <taxon>Planctomycetota</taxon>
        <taxon>Planctomycetia</taxon>
        <taxon>Pirellulales</taxon>
        <taxon>Pirellulaceae</taxon>
        <taxon>Anatilimnocola</taxon>
    </lineage>
</organism>
<dbReference type="Gene3D" id="2.160.10.10">
    <property type="entry name" value="Hexapeptide repeat proteins"/>
    <property type="match status" value="1"/>
</dbReference>
<evidence type="ECO:0000256" key="2">
    <source>
        <dbReference type="ARBA" id="ARBA00022556"/>
    </source>
</evidence>
<dbReference type="InterPro" id="IPR011004">
    <property type="entry name" value="Trimer_LpxA-like_sf"/>
</dbReference>
<gene>
    <name evidence="7" type="primary">lpxA_2</name>
    <name evidence="7" type="ORF">ETAA8_58640</name>
</gene>
<dbReference type="KEGG" id="aagg:ETAA8_58640"/>
<dbReference type="InterPro" id="IPR010137">
    <property type="entry name" value="Lipid_A_LpxA"/>
</dbReference>
<evidence type="ECO:0000256" key="1">
    <source>
        <dbReference type="ARBA" id="ARBA00022516"/>
    </source>
</evidence>
<dbReference type="InterPro" id="IPR001451">
    <property type="entry name" value="Hexapep"/>
</dbReference>
<dbReference type="NCBIfam" id="NF003657">
    <property type="entry name" value="PRK05289.1"/>
    <property type="match status" value="1"/>
</dbReference>
<dbReference type="PANTHER" id="PTHR43480">
    <property type="entry name" value="ACYL-[ACYL-CARRIER-PROTEIN]--UDP-N-ACETYLGLUCOSAMINE O-ACYLTRANSFERASE"/>
    <property type="match status" value="1"/>
</dbReference>
<feature type="domain" description="UDP N-acetylglucosamine O-acyltransferase C-terminal" evidence="6">
    <location>
        <begin position="175"/>
        <end position="255"/>
    </location>
</feature>
<dbReference type="Gene3D" id="1.20.1180.10">
    <property type="entry name" value="Udp N-acetylglucosamine O-acyltransferase, C-terminal domain"/>
    <property type="match status" value="1"/>
</dbReference>
<dbReference type="Proteomes" id="UP000315017">
    <property type="component" value="Chromosome"/>
</dbReference>
<keyword evidence="2" id="KW-0441">Lipid A biosynthesis</keyword>
<dbReference type="PIRSF" id="PIRSF000456">
    <property type="entry name" value="UDP-GlcNAc_acltr"/>
    <property type="match status" value="1"/>
</dbReference>
<evidence type="ECO:0000256" key="5">
    <source>
        <dbReference type="ARBA" id="ARBA00023315"/>
    </source>
</evidence>
<accession>A0A517YKH7</accession>
<sequence>MAHIHPTAIVDPRAELGQNVTIGPFCVVEAEVRIGDDCKLEARSVVKNRTTMGVNNELGEGAVLGAKAQHLVEMQPGGVLIIGDHNRIRENATFHRGHANDASTVVGNHNLMMVNSHVGHDVRIGNNCVLVNNAMIGGHCHLEDRAYISGGVGVHQFCRIGRLAMVGALAKIVQDVPPFMMVEGGGSTEIVGLNRVGLRRNGYTPDQILQLKKAYRVIYRQGLRWTEVLHILKAEFNEGPAAEFFEFLKQGKRGFVQERRISRRATLKIVGADEDDLDEVGDKREAA</sequence>
<dbReference type="RefSeq" id="WP_202921318.1">
    <property type="nucleotide sequence ID" value="NZ_CP036274.1"/>
</dbReference>
<evidence type="ECO:0000256" key="3">
    <source>
        <dbReference type="ARBA" id="ARBA00022679"/>
    </source>
</evidence>
<keyword evidence="4" id="KW-0443">Lipid metabolism</keyword>
<proteinExistence type="predicted"/>
<dbReference type="GO" id="GO:0009245">
    <property type="term" value="P:lipid A biosynthetic process"/>
    <property type="evidence" value="ECO:0007669"/>
    <property type="project" value="UniProtKB-KW"/>
</dbReference>
<dbReference type="InterPro" id="IPR037157">
    <property type="entry name" value="Acetyltransf_C_sf"/>
</dbReference>
<reference evidence="7 8" key="1">
    <citation type="submission" date="2019-02" db="EMBL/GenBank/DDBJ databases">
        <title>Deep-cultivation of Planctomycetes and their phenomic and genomic characterization uncovers novel biology.</title>
        <authorList>
            <person name="Wiegand S."/>
            <person name="Jogler M."/>
            <person name="Boedeker C."/>
            <person name="Pinto D."/>
            <person name="Vollmers J."/>
            <person name="Rivas-Marin E."/>
            <person name="Kohn T."/>
            <person name="Peeters S.H."/>
            <person name="Heuer A."/>
            <person name="Rast P."/>
            <person name="Oberbeckmann S."/>
            <person name="Bunk B."/>
            <person name="Jeske O."/>
            <person name="Meyerdierks A."/>
            <person name="Storesund J.E."/>
            <person name="Kallscheuer N."/>
            <person name="Luecker S."/>
            <person name="Lage O.M."/>
            <person name="Pohl T."/>
            <person name="Merkel B.J."/>
            <person name="Hornburger P."/>
            <person name="Mueller R.-W."/>
            <person name="Bruemmer F."/>
            <person name="Labrenz M."/>
            <person name="Spormann A.M."/>
            <person name="Op den Camp H."/>
            <person name="Overmann J."/>
            <person name="Amann R."/>
            <person name="Jetten M.S.M."/>
            <person name="Mascher T."/>
            <person name="Medema M.H."/>
            <person name="Devos D.P."/>
            <person name="Kaster A.-K."/>
            <person name="Ovreas L."/>
            <person name="Rohde M."/>
            <person name="Galperin M.Y."/>
            <person name="Jogler C."/>
        </authorList>
    </citation>
    <scope>NUCLEOTIDE SEQUENCE [LARGE SCALE GENOMIC DNA]</scope>
    <source>
        <strain evidence="7 8">ETA_A8</strain>
    </source>
</reference>
<dbReference type="Pfam" id="PF00132">
    <property type="entry name" value="Hexapep"/>
    <property type="match status" value="1"/>
</dbReference>
<dbReference type="Pfam" id="PF13720">
    <property type="entry name" value="Acetyltransf_11"/>
    <property type="match status" value="1"/>
</dbReference>
<evidence type="ECO:0000259" key="6">
    <source>
        <dbReference type="Pfam" id="PF13720"/>
    </source>
</evidence>
<dbReference type="AlphaFoldDB" id="A0A517YKH7"/>
<dbReference type="GO" id="GO:0008780">
    <property type="term" value="F:acyl-[acyl-carrier-protein]-UDP-N-acetylglucosamine O-acyltransferase activity"/>
    <property type="evidence" value="ECO:0007669"/>
    <property type="project" value="UniProtKB-EC"/>
</dbReference>
<keyword evidence="8" id="KW-1185">Reference proteome</keyword>
<keyword evidence="1" id="KW-0444">Lipid biosynthesis</keyword>
<keyword evidence="5 7" id="KW-0012">Acyltransferase</keyword>
<name>A0A517YKH7_9BACT</name>
<evidence type="ECO:0000313" key="8">
    <source>
        <dbReference type="Proteomes" id="UP000315017"/>
    </source>
</evidence>
<evidence type="ECO:0000313" key="7">
    <source>
        <dbReference type="EMBL" id="QDU30716.1"/>
    </source>
</evidence>
<keyword evidence="3 7" id="KW-0808">Transferase</keyword>
<dbReference type="NCBIfam" id="TIGR01852">
    <property type="entry name" value="lipid_A_lpxA"/>
    <property type="match status" value="1"/>
</dbReference>
<protein>
    <submittedName>
        <fullName evidence="7">Acyl-[acyl-carrier-protein]--UDP-N-acetylglucosamine O-acyltransferase</fullName>
        <ecNumber evidence="7">2.3.1.129</ecNumber>
    </submittedName>
</protein>
<dbReference type="CDD" id="cd03351">
    <property type="entry name" value="LbH_UDP-GlcNAc_AT"/>
    <property type="match status" value="1"/>
</dbReference>
<dbReference type="EC" id="2.3.1.129" evidence="7"/>
<evidence type="ECO:0000256" key="4">
    <source>
        <dbReference type="ARBA" id="ARBA00023098"/>
    </source>
</evidence>